<evidence type="ECO:0008006" key="3">
    <source>
        <dbReference type="Google" id="ProtNLM"/>
    </source>
</evidence>
<sequence>MQKEQWTPSIAAKWDDFPPQAIPSYSEMAFYEQNLVARKKEKMDLLVGILGSTPEFRDLCQRHDVSYRCIDFNPANFEALRAFCRHKSKEPANALIVADWRKMNLPERFDMMLGDHVTSVIPTSDYDALFDRLQRHLADRGAVYLKVAIREDDTRTTHEQAFSFWSANWPHIDPFASAWREVLLADYDFQADHCHCATSTRRLRESFEKGIISEYFFLSFKRRWDIVGDEFYIRVPRKDFLLETARRLFSSVEILDTGEPWYRGKLPVVAFRK</sequence>
<protein>
    <recommendedName>
        <fullName evidence="3">Methyltransferase domain-containing protein</fullName>
    </recommendedName>
</protein>
<organism evidence="1 2">
    <name type="scientific">Candidatus Magasanikbacteria bacterium RIFCSPHIGHO2_02_FULL_51_14</name>
    <dbReference type="NCBI Taxonomy" id="1798683"/>
    <lineage>
        <taxon>Bacteria</taxon>
        <taxon>Candidatus Magasanikiibacteriota</taxon>
    </lineage>
</organism>
<proteinExistence type="predicted"/>
<reference evidence="1 2" key="1">
    <citation type="journal article" date="2016" name="Nat. Commun.">
        <title>Thousands of microbial genomes shed light on interconnected biogeochemical processes in an aquifer system.</title>
        <authorList>
            <person name="Anantharaman K."/>
            <person name="Brown C.T."/>
            <person name="Hug L.A."/>
            <person name="Sharon I."/>
            <person name="Castelle C.J."/>
            <person name="Probst A.J."/>
            <person name="Thomas B.C."/>
            <person name="Singh A."/>
            <person name="Wilkins M.J."/>
            <person name="Karaoz U."/>
            <person name="Brodie E.L."/>
            <person name="Williams K.H."/>
            <person name="Hubbard S.S."/>
            <person name="Banfield J.F."/>
        </authorList>
    </citation>
    <scope>NUCLEOTIDE SEQUENCE [LARGE SCALE GENOMIC DNA]</scope>
</reference>
<gene>
    <name evidence="1" type="ORF">A3C90_00525</name>
</gene>
<comment type="caution">
    <text evidence="1">The sequence shown here is derived from an EMBL/GenBank/DDBJ whole genome shotgun (WGS) entry which is preliminary data.</text>
</comment>
<accession>A0A1F6MHF7</accession>
<dbReference type="STRING" id="1798683.A3C90_00525"/>
<dbReference type="Gene3D" id="3.40.50.150">
    <property type="entry name" value="Vaccinia Virus protein VP39"/>
    <property type="match status" value="1"/>
</dbReference>
<dbReference type="InterPro" id="IPR029063">
    <property type="entry name" value="SAM-dependent_MTases_sf"/>
</dbReference>
<evidence type="ECO:0000313" key="2">
    <source>
        <dbReference type="Proteomes" id="UP000177457"/>
    </source>
</evidence>
<evidence type="ECO:0000313" key="1">
    <source>
        <dbReference type="EMBL" id="OGH71091.1"/>
    </source>
</evidence>
<name>A0A1F6MHF7_9BACT</name>
<dbReference type="Proteomes" id="UP000177457">
    <property type="component" value="Unassembled WGS sequence"/>
</dbReference>
<dbReference type="EMBL" id="MFQE01000036">
    <property type="protein sequence ID" value="OGH71091.1"/>
    <property type="molecule type" value="Genomic_DNA"/>
</dbReference>
<dbReference type="AlphaFoldDB" id="A0A1F6MHF7"/>
<dbReference type="SUPFAM" id="SSF53335">
    <property type="entry name" value="S-adenosyl-L-methionine-dependent methyltransferases"/>
    <property type="match status" value="1"/>
</dbReference>